<feature type="transmembrane region" description="Helical" evidence="5">
    <location>
        <begin position="103"/>
        <end position="122"/>
    </location>
</feature>
<feature type="transmembrane region" description="Helical" evidence="5">
    <location>
        <begin position="12"/>
        <end position="29"/>
    </location>
</feature>
<evidence type="ECO:0000313" key="8">
    <source>
        <dbReference type="Proteomes" id="UP000295244"/>
    </source>
</evidence>
<dbReference type="CDD" id="cd17393">
    <property type="entry name" value="MFS_MosC_like"/>
    <property type="match status" value="1"/>
</dbReference>
<evidence type="ECO:0000313" key="7">
    <source>
        <dbReference type="EMBL" id="TCJ18320.1"/>
    </source>
</evidence>
<feature type="transmembrane region" description="Helical" evidence="5">
    <location>
        <begin position="329"/>
        <end position="350"/>
    </location>
</feature>
<accession>A0A4R1BLK9</accession>
<feature type="transmembrane region" description="Helical" evidence="5">
    <location>
        <begin position="274"/>
        <end position="291"/>
    </location>
</feature>
<feature type="domain" description="Major facilitator superfamily (MFS) profile" evidence="6">
    <location>
        <begin position="14"/>
        <end position="385"/>
    </location>
</feature>
<keyword evidence="4 5" id="KW-0472">Membrane</keyword>
<reference evidence="7 8" key="1">
    <citation type="submission" date="2019-03" db="EMBL/GenBank/DDBJ databases">
        <title>Whole genome sequence of a novel Rubrobacter taiwanensis strain, isolated from Yellowstone National Park.</title>
        <authorList>
            <person name="Freed S."/>
            <person name="Ramaley R.F."/>
            <person name="Kyndt J.A."/>
        </authorList>
    </citation>
    <scope>NUCLEOTIDE SEQUENCE [LARGE SCALE GENOMIC DNA]</scope>
    <source>
        <strain evidence="7 8">Yellowstone</strain>
    </source>
</reference>
<feature type="transmembrane region" description="Helical" evidence="5">
    <location>
        <begin position="168"/>
        <end position="189"/>
    </location>
</feature>
<dbReference type="PANTHER" id="PTHR23514:SF13">
    <property type="entry name" value="INNER MEMBRANE PROTEIN YBJJ"/>
    <property type="match status" value="1"/>
</dbReference>
<evidence type="ECO:0000256" key="5">
    <source>
        <dbReference type="SAM" id="Phobius"/>
    </source>
</evidence>
<dbReference type="Gene3D" id="1.20.1250.20">
    <property type="entry name" value="MFS general substrate transporter like domains"/>
    <property type="match status" value="2"/>
</dbReference>
<dbReference type="Proteomes" id="UP000295244">
    <property type="component" value="Unassembled WGS sequence"/>
</dbReference>
<evidence type="ECO:0000256" key="1">
    <source>
        <dbReference type="ARBA" id="ARBA00004651"/>
    </source>
</evidence>
<evidence type="ECO:0000256" key="2">
    <source>
        <dbReference type="ARBA" id="ARBA00022692"/>
    </source>
</evidence>
<dbReference type="OrthoDB" id="9809599at2"/>
<evidence type="ECO:0000256" key="3">
    <source>
        <dbReference type="ARBA" id="ARBA00022989"/>
    </source>
</evidence>
<dbReference type="InterPro" id="IPR011701">
    <property type="entry name" value="MFS"/>
</dbReference>
<feature type="transmembrane region" description="Helical" evidence="5">
    <location>
        <begin position="362"/>
        <end position="381"/>
    </location>
</feature>
<evidence type="ECO:0000259" key="6">
    <source>
        <dbReference type="PROSITE" id="PS50850"/>
    </source>
</evidence>
<dbReference type="GO" id="GO:0005886">
    <property type="term" value="C:plasma membrane"/>
    <property type="evidence" value="ECO:0007669"/>
    <property type="project" value="UniProtKB-SubCell"/>
</dbReference>
<name>A0A4R1BLK9_9ACTN</name>
<evidence type="ECO:0000256" key="4">
    <source>
        <dbReference type="ARBA" id="ARBA00023136"/>
    </source>
</evidence>
<dbReference type="EMBL" id="SKBU01000012">
    <property type="protein sequence ID" value="TCJ18320.1"/>
    <property type="molecule type" value="Genomic_DNA"/>
</dbReference>
<keyword evidence="3 5" id="KW-1133">Transmembrane helix</keyword>
<dbReference type="PANTHER" id="PTHR23514">
    <property type="entry name" value="BYPASS OF STOP CODON PROTEIN 6"/>
    <property type="match status" value="1"/>
</dbReference>
<dbReference type="RefSeq" id="WP_132689955.1">
    <property type="nucleotide sequence ID" value="NZ_SKBU01000012.1"/>
</dbReference>
<dbReference type="InterPro" id="IPR051788">
    <property type="entry name" value="MFS_Transporter"/>
</dbReference>
<gene>
    <name evidence="7" type="ORF">E0L93_06155</name>
</gene>
<comment type="caution">
    <text evidence="7">The sequence shown here is derived from an EMBL/GenBank/DDBJ whole genome shotgun (WGS) entry which is preliminary data.</text>
</comment>
<keyword evidence="8" id="KW-1185">Reference proteome</keyword>
<comment type="subcellular location">
    <subcellularLocation>
        <location evidence="1">Cell membrane</location>
        <topology evidence="1">Multi-pass membrane protein</topology>
    </subcellularLocation>
</comment>
<organism evidence="7 8">
    <name type="scientific">Rubrobacter taiwanensis</name>
    <dbReference type="NCBI Taxonomy" id="185139"/>
    <lineage>
        <taxon>Bacteria</taxon>
        <taxon>Bacillati</taxon>
        <taxon>Actinomycetota</taxon>
        <taxon>Rubrobacteria</taxon>
        <taxon>Rubrobacterales</taxon>
        <taxon>Rubrobacteraceae</taxon>
        <taxon>Rubrobacter</taxon>
    </lineage>
</organism>
<feature type="transmembrane region" description="Helical" evidence="5">
    <location>
        <begin position="209"/>
        <end position="231"/>
    </location>
</feature>
<sequence>MRFGLSEIGFPVSARLAVAAIFFVNGALFGNWVARIPAVKEKLGLSEGLLGLALLAIAVGALVAMPVAGVLISRLGSRGITAAGVLGACVALPLVAVPGSFPALVAVLLALGVLLGSLDVAMNAQGAAVEKVYGRPIMNSFHAMFSIGGLAGAMMGGAMAALGAGLGAHFLAVAALFGALALFAVQYLLPSEPVGAGEPAFAVPDRAMFGLGIVAFCVLLGEGAVADWSAVYLSGTLGTGPGVAAAGFAAFSLMMTAGRLAGDRLNMLLGPVTLVRLGGGVAALGMSLALFSGSPAFALAGFAGVGAGFSVVFPIVLSTAARTPGVAPGAAIAAMSTMGYFGFLVGPPLIGFVAEMLTLRGALGLILISSAAIALLANSAARGKV</sequence>
<dbReference type="Pfam" id="PF07690">
    <property type="entry name" value="MFS_1"/>
    <property type="match status" value="1"/>
</dbReference>
<dbReference type="AlphaFoldDB" id="A0A4R1BLK9"/>
<feature type="transmembrane region" description="Helical" evidence="5">
    <location>
        <begin position="49"/>
        <end position="72"/>
    </location>
</feature>
<feature type="transmembrane region" description="Helical" evidence="5">
    <location>
        <begin position="297"/>
        <end position="317"/>
    </location>
</feature>
<dbReference type="SUPFAM" id="SSF103473">
    <property type="entry name" value="MFS general substrate transporter"/>
    <property type="match status" value="1"/>
</dbReference>
<dbReference type="InterPro" id="IPR036259">
    <property type="entry name" value="MFS_trans_sf"/>
</dbReference>
<feature type="transmembrane region" description="Helical" evidence="5">
    <location>
        <begin position="243"/>
        <end position="262"/>
    </location>
</feature>
<protein>
    <submittedName>
        <fullName evidence="7">MFS transporter</fullName>
    </submittedName>
</protein>
<dbReference type="PROSITE" id="PS50850">
    <property type="entry name" value="MFS"/>
    <property type="match status" value="1"/>
</dbReference>
<keyword evidence="2 5" id="KW-0812">Transmembrane</keyword>
<proteinExistence type="predicted"/>
<feature type="transmembrane region" description="Helical" evidence="5">
    <location>
        <begin position="79"/>
        <end position="97"/>
    </location>
</feature>
<feature type="transmembrane region" description="Helical" evidence="5">
    <location>
        <begin position="143"/>
        <end position="162"/>
    </location>
</feature>
<dbReference type="InterPro" id="IPR020846">
    <property type="entry name" value="MFS_dom"/>
</dbReference>
<dbReference type="GO" id="GO:0022857">
    <property type="term" value="F:transmembrane transporter activity"/>
    <property type="evidence" value="ECO:0007669"/>
    <property type="project" value="InterPro"/>
</dbReference>